<dbReference type="OrthoDB" id="101972at2"/>
<dbReference type="InParanoid" id="A0A543B204"/>
<comment type="caution">
    <text evidence="2">The sequence shown here is derived from an EMBL/GenBank/DDBJ whole genome shotgun (WGS) entry which is preliminary data.</text>
</comment>
<dbReference type="PRINTS" id="PR00368">
    <property type="entry name" value="FADPNR"/>
</dbReference>
<dbReference type="RefSeq" id="WP_142043740.1">
    <property type="nucleotide sequence ID" value="NZ_JBHTGS010000002.1"/>
</dbReference>
<gene>
    <name evidence="2" type="ORF">FB566_4457</name>
</gene>
<proteinExistence type="predicted"/>
<dbReference type="Gene3D" id="3.50.50.60">
    <property type="entry name" value="FAD/NAD(P)-binding domain"/>
    <property type="match status" value="1"/>
</dbReference>
<dbReference type="AlphaFoldDB" id="A0A543B204"/>
<keyword evidence="3" id="KW-1185">Reference proteome</keyword>
<reference evidence="2 3" key="1">
    <citation type="submission" date="2019-06" db="EMBL/GenBank/DDBJ databases">
        <title>Sequencing the genomes of 1000 actinobacteria strains.</title>
        <authorList>
            <person name="Klenk H.-P."/>
        </authorList>
    </citation>
    <scope>NUCLEOTIDE SEQUENCE [LARGE SCALE GENOMIC DNA]</scope>
    <source>
        <strain evidence="2 3">DSM 45928</strain>
    </source>
</reference>
<accession>A0A543B204</accession>
<dbReference type="SUPFAM" id="SSF51905">
    <property type="entry name" value="FAD/NAD(P)-binding domain"/>
    <property type="match status" value="2"/>
</dbReference>
<evidence type="ECO:0000259" key="1">
    <source>
        <dbReference type="Pfam" id="PF13454"/>
    </source>
</evidence>
<sequence length="441" mass="46792">MTRTTLIIGGGAAGVLLAGQLCRSSDHEVILVDPSENPGAGVAYGHAAAWHLLNSPAATMSADPDQPGHFMTWADQAGSPISAGDFAPRSLYGRYLRATLADLVDADRLRVIRAGVTALATTDEHVVADLDDGRRLTVTDAILATGNPAGAQPVPGLADHPRYIARPWTPGAFDDLDDRPVLLIGTGLTAVDIALSVAVFRPDAPVHAVSRHGLLPQAHRAGNQTATVQTRTPATDPSLAELLAAIRTSVSNTGDWRAVVDGLRPRVDEYWRALNPRSKERFLEHLARHWEVHRHRMAPQIAGRVSGLVDSGRLTVRADRIKAVDVSSADRIDVTFADGTETSYGAVVNCTGPGRLPGAAAPVVARLLSQGLARVGPYRLGLDVDDTGRLIDAQGRTNPRLWTIGAMRRGRLWETTAVPEIRAQAVTLATALVGAPAESTV</sequence>
<protein>
    <submittedName>
        <fullName evidence="2">Putative NAD(P)/FAD-binding protein YdhS</fullName>
    </submittedName>
</protein>
<evidence type="ECO:0000313" key="2">
    <source>
        <dbReference type="EMBL" id="TQL78862.1"/>
    </source>
</evidence>
<dbReference type="InterPro" id="IPR052189">
    <property type="entry name" value="L-asp_N-monooxygenase_NS-form"/>
</dbReference>
<dbReference type="InterPro" id="IPR036188">
    <property type="entry name" value="FAD/NAD-bd_sf"/>
</dbReference>
<dbReference type="PANTHER" id="PTHR40254">
    <property type="entry name" value="BLR0577 PROTEIN"/>
    <property type="match status" value="1"/>
</dbReference>
<feature type="domain" description="FAD-dependent urate hydroxylase HpyO/Asp monooxygenase CreE-like FAD/NAD(P)-binding" evidence="1">
    <location>
        <begin position="7"/>
        <end position="147"/>
    </location>
</feature>
<dbReference type="EMBL" id="VFOW01000001">
    <property type="protein sequence ID" value="TQL78862.1"/>
    <property type="molecule type" value="Genomic_DNA"/>
</dbReference>
<evidence type="ECO:0000313" key="3">
    <source>
        <dbReference type="Proteomes" id="UP000317043"/>
    </source>
</evidence>
<organism evidence="2 3">
    <name type="scientific">Stackebrandtia endophytica</name>
    <dbReference type="NCBI Taxonomy" id="1496996"/>
    <lineage>
        <taxon>Bacteria</taxon>
        <taxon>Bacillati</taxon>
        <taxon>Actinomycetota</taxon>
        <taxon>Actinomycetes</taxon>
        <taxon>Glycomycetales</taxon>
        <taxon>Glycomycetaceae</taxon>
        <taxon>Stackebrandtia</taxon>
    </lineage>
</organism>
<dbReference type="PANTHER" id="PTHR40254:SF1">
    <property type="entry name" value="BLR0577 PROTEIN"/>
    <property type="match status" value="1"/>
</dbReference>
<name>A0A543B204_9ACTN</name>
<dbReference type="Pfam" id="PF13454">
    <property type="entry name" value="NAD_binding_9"/>
    <property type="match status" value="1"/>
</dbReference>
<dbReference type="Proteomes" id="UP000317043">
    <property type="component" value="Unassembled WGS sequence"/>
</dbReference>
<dbReference type="InterPro" id="IPR038732">
    <property type="entry name" value="HpyO/CreE_NAD-binding"/>
</dbReference>